<dbReference type="NCBIfam" id="TIGR00456">
    <property type="entry name" value="argS"/>
    <property type="match status" value="1"/>
</dbReference>
<sequence>MNNEMELKLALKEVFASLGLNLTEQDIVIERSKDPSHGDYSTNAAMKYAKPLGLKPRDLAAKIESSFSLPLVEKIEVAGPGFVNFFMRKDALTSVLSKIFAEGEGYGRSERNGKRINVEFVSANPTGDLHLGHTRIAVVGDVISSLLDWAGYDVTREYYLNDCGNQVEHLGHSIRARYHELFGEPLDLGTDDYHGPDLIEIAKRIKEEHGDAYLVDNEETHRFFIAYGIEAELAKIKADLDAFRVHFDVFSYESEIRKGDTIAKTIAELSPYIYEKDGARYLKTSSFLDDKDRPIVKSDGSYTYFMPDICYHYDKMSRGYDLLIDVLGADHHGYINRMKSALMMKGYSKDALEVELVQIVRTFRDGEEVKMSKRTGKAITHRELIAEVGVDAVRYLFAERNQSSHLDFNYDLALDQSSANPVYYAQYAHARCCSLLSLGGDIEIDPSGSMLGNEVESSILKHLASFPADLRSFAAERAPHKLCAYIHRLAELIHEYYASTRIIDRNNIPLTSSHLALIKACEIVMKNALGLLGVSAPAKM</sequence>
<dbReference type="InterPro" id="IPR008909">
    <property type="entry name" value="DALR_anticod-bd"/>
</dbReference>
<dbReference type="SUPFAM" id="SSF47323">
    <property type="entry name" value="Anticodon-binding domain of a subclass of class I aminoacyl-tRNA synthetases"/>
    <property type="match status" value="1"/>
</dbReference>
<dbReference type="Gene3D" id="1.10.730.10">
    <property type="entry name" value="Isoleucyl-tRNA Synthetase, Domain 1"/>
    <property type="match status" value="1"/>
</dbReference>
<comment type="similarity">
    <text evidence="2 11 12">Belongs to the class-I aminoacyl-tRNA synthetase family.</text>
</comment>
<feature type="short sequence motif" description="'HIGH' region" evidence="11">
    <location>
        <begin position="123"/>
        <end position="133"/>
    </location>
</feature>
<gene>
    <name evidence="11" type="primary">argS</name>
    <name evidence="15" type="ORF">IAC61_04925</name>
</gene>
<keyword evidence="4 11" id="KW-0963">Cytoplasm</keyword>
<keyword evidence="8 11" id="KW-0648">Protein biosynthesis</keyword>
<keyword evidence="9 11" id="KW-0030">Aminoacyl-tRNA synthetase</keyword>
<evidence type="ECO:0000259" key="13">
    <source>
        <dbReference type="SMART" id="SM00836"/>
    </source>
</evidence>
<dbReference type="GO" id="GO:0006420">
    <property type="term" value="P:arginyl-tRNA aminoacylation"/>
    <property type="evidence" value="ECO:0007669"/>
    <property type="project" value="UniProtKB-UniRule"/>
</dbReference>
<dbReference type="InterPro" id="IPR035684">
    <property type="entry name" value="ArgRS_core"/>
</dbReference>
<name>A0A9D9DK55_9FIRM</name>
<comment type="subcellular location">
    <subcellularLocation>
        <location evidence="1 11">Cytoplasm</location>
    </subcellularLocation>
</comment>
<dbReference type="PRINTS" id="PR01038">
    <property type="entry name" value="TRNASYNTHARG"/>
</dbReference>
<accession>A0A9D9DK55</accession>
<dbReference type="AlphaFoldDB" id="A0A9D9DK55"/>
<dbReference type="Pfam" id="PF05746">
    <property type="entry name" value="DALR_1"/>
    <property type="match status" value="1"/>
</dbReference>
<dbReference type="Proteomes" id="UP000823634">
    <property type="component" value="Unassembled WGS sequence"/>
</dbReference>
<dbReference type="InterPro" id="IPR009080">
    <property type="entry name" value="tRNAsynth_Ia_anticodon-bd"/>
</dbReference>
<dbReference type="SUPFAM" id="SSF55190">
    <property type="entry name" value="Arginyl-tRNA synthetase (ArgRS), N-terminal 'additional' domain"/>
    <property type="match status" value="1"/>
</dbReference>
<evidence type="ECO:0000256" key="11">
    <source>
        <dbReference type="HAMAP-Rule" id="MF_00123"/>
    </source>
</evidence>
<dbReference type="InterPro" id="IPR014729">
    <property type="entry name" value="Rossmann-like_a/b/a_fold"/>
</dbReference>
<dbReference type="Gene3D" id="3.40.50.620">
    <property type="entry name" value="HUPs"/>
    <property type="match status" value="1"/>
</dbReference>
<evidence type="ECO:0000256" key="7">
    <source>
        <dbReference type="ARBA" id="ARBA00022840"/>
    </source>
</evidence>
<evidence type="ECO:0000256" key="9">
    <source>
        <dbReference type="ARBA" id="ARBA00023146"/>
    </source>
</evidence>
<evidence type="ECO:0000256" key="5">
    <source>
        <dbReference type="ARBA" id="ARBA00022598"/>
    </source>
</evidence>
<dbReference type="FunFam" id="3.40.50.620:FF:000062">
    <property type="entry name" value="Arginine--tRNA ligase"/>
    <property type="match status" value="1"/>
</dbReference>
<evidence type="ECO:0000256" key="8">
    <source>
        <dbReference type="ARBA" id="ARBA00022917"/>
    </source>
</evidence>
<evidence type="ECO:0000313" key="16">
    <source>
        <dbReference type="Proteomes" id="UP000823634"/>
    </source>
</evidence>
<evidence type="ECO:0000256" key="3">
    <source>
        <dbReference type="ARBA" id="ARBA00011245"/>
    </source>
</evidence>
<dbReference type="Pfam" id="PF00750">
    <property type="entry name" value="tRNA-synt_1d"/>
    <property type="match status" value="1"/>
</dbReference>
<dbReference type="SMART" id="SM01016">
    <property type="entry name" value="Arg_tRNA_synt_N"/>
    <property type="match status" value="1"/>
</dbReference>
<dbReference type="InterPro" id="IPR036695">
    <property type="entry name" value="Arg-tRNA-synth_N_sf"/>
</dbReference>
<evidence type="ECO:0000256" key="4">
    <source>
        <dbReference type="ARBA" id="ARBA00022490"/>
    </source>
</evidence>
<dbReference type="InterPro" id="IPR001412">
    <property type="entry name" value="aa-tRNA-synth_I_CS"/>
</dbReference>
<dbReference type="GO" id="GO:0005524">
    <property type="term" value="F:ATP binding"/>
    <property type="evidence" value="ECO:0007669"/>
    <property type="project" value="UniProtKB-UniRule"/>
</dbReference>
<dbReference type="PANTHER" id="PTHR11956">
    <property type="entry name" value="ARGINYL-TRNA SYNTHETASE"/>
    <property type="match status" value="1"/>
</dbReference>
<keyword evidence="7 11" id="KW-0067">ATP-binding</keyword>
<dbReference type="SUPFAM" id="SSF52374">
    <property type="entry name" value="Nucleotidylyl transferase"/>
    <property type="match status" value="1"/>
</dbReference>
<evidence type="ECO:0000256" key="1">
    <source>
        <dbReference type="ARBA" id="ARBA00004496"/>
    </source>
</evidence>
<evidence type="ECO:0000313" key="15">
    <source>
        <dbReference type="EMBL" id="MBO8426644.1"/>
    </source>
</evidence>
<evidence type="ECO:0000256" key="12">
    <source>
        <dbReference type="RuleBase" id="RU363038"/>
    </source>
</evidence>
<dbReference type="EMBL" id="JADINA010000032">
    <property type="protein sequence ID" value="MBO8426644.1"/>
    <property type="molecule type" value="Genomic_DNA"/>
</dbReference>
<reference evidence="15" key="1">
    <citation type="submission" date="2020-10" db="EMBL/GenBank/DDBJ databases">
        <authorList>
            <person name="Gilroy R."/>
        </authorList>
    </citation>
    <scope>NUCLEOTIDE SEQUENCE</scope>
    <source>
        <strain evidence="15">17113</strain>
    </source>
</reference>
<dbReference type="InterPro" id="IPR001278">
    <property type="entry name" value="Arg-tRNA-ligase"/>
</dbReference>
<feature type="domain" description="Arginyl tRNA synthetase N-terminal" evidence="14">
    <location>
        <begin position="5"/>
        <end position="87"/>
    </location>
</feature>
<dbReference type="CDD" id="cd00671">
    <property type="entry name" value="ArgRS_core"/>
    <property type="match status" value="1"/>
</dbReference>
<proteinExistence type="inferred from homology"/>
<evidence type="ECO:0000256" key="10">
    <source>
        <dbReference type="ARBA" id="ARBA00049339"/>
    </source>
</evidence>
<comment type="subunit">
    <text evidence="3 11">Monomer.</text>
</comment>
<organism evidence="15 16">
    <name type="scientific">Candidatus Alloenteromonas pullistercoris</name>
    <dbReference type="NCBI Taxonomy" id="2840785"/>
    <lineage>
        <taxon>Bacteria</taxon>
        <taxon>Bacillati</taxon>
        <taxon>Bacillota</taxon>
        <taxon>Bacillota incertae sedis</taxon>
        <taxon>Candidatus Alloenteromonas</taxon>
    </lineage>
</organism>
<comment type="caution">
    <text evidence="15">The sequence shown here is derived from an EMBL/GenBank/DDBJ whole genome shotgun (WGS) entry which is preliminary data.</text>
</comment>
<dbReference type="GO" id="GO:0004814">
    <property type="term" value="F:arginine-tRNA ligase activity"/>
    <property type="evidence" value="ECO:0007669"/>
    <property type="project" value="UniProtKB-UniRule"/>
</dbReference>
<dbReference type="PROSITE" id="PS00178">
    <property type="entry name" value="AA_TRNA_LIGASE_I"/>
    <property type="match status" value="1"/>
</dbReference>
<dbReference type="InterPro" id="IPR005148">
    <property type="entry name" value="Arg-tRNA-synth_N"/>
</dbReference>
<evidence type="ECO:0000256" key="6">
    <source>
        <dbReference type="ARBA" id="ARBA00022741"/>
    </source>
</evidence>
<dbReference type="EC" id="6.1.1.19" evidence="11"/>
<evidence type="ECO:0000256" key="2">
    <source>
        <dbReference type="ARBA" id="ARBA00005594"/>
    </source>
</evidence>
<dbReference type="Pfam" id="PF03485">
    <property type="entry name" value="Arg_tRNA_synt_N"/>
    <property type="match status" value="1"/>
</dbReference>
<dbReference type="GO" id="GO:0005737">
    <property type="term" value="C:cytoplasm"/>
    <property type="evidence" value="ECO:0007669"/>
    <property type="project" value="UniProtKB-SubCell"/>
</dbReference>
<comment type="catalytic activity">
    <reaction evidence="10 11">
        <text>tRNA(Arg) + L-arginine + ATP = L-arginyl-tRNA(Arg) + AMP + diphosphate</text>
        <dbReference type="Rhea" id="RHEA:20301"/>
        <dbReference type="Rhea" id="RHEA-COMP:9658"/>
        <dbReference type="Rhea" id="RHEA-COMP:9673"/>
        <dbReference type="ChEBI" id="CHEBI:30616"/>
        <dbReference type="ChEBI" id="CHEBI:32682"/>
        <dbReference type="ChEBI" id="CHEBI:33019"/>
        <dbReference type="ChEBI" id="CHEBI:78442"/>
        <dbReference type="ChEBI" id="CHEBI:78513"/>
        <dbReference type="ChEBI" id="CHEBI:456215"/>
        <dbReference type="EC" id="6.1.1.19"/>
    </reaction>
</comment>
<dbReference type="SMART" id="SM00836">
    <property type="entry name" value="DALR_1"/>
    <property type="match status" value="1"/>
</dbReference>
<keyword evidence="6 11" id="KW-0547">Nucleotide-binding</keyword>
<dbReference type="Gene3D" id="3.30.1360.70">
    <property type="entry name" value="Arginyl tRNA synthetase N-terminal domain"/>
    <property type="match status" value="1"/>
</dbReference>
<keyword evidence="5 11" id="KW-0436">Ligase</keyword>
<dbReference type="HAMAP" id="MF_00123">
    <property type="entry name" value="Arg_tRNA_synth"/>
    <property type="match status" value="1"/>
</dbReference>
<feature type="domain" description="DALR anticodon binding" evidence="13">
    <location>
        <begin position="425"/>
        <end position="540"/>
    </location>
</feature>
<reference evidence="15" key="2">
    <citation type="journal article" date="2021" name="PeerJ">
        <title>Extensive microbial diversity within the chicken gut microbiome revealed by metagenomics and culture.</title>
        <authorList>
            <person name="Gilroy R."/>
            <person name="Ravi A."/>
            <person name="Getino M."/>
            <person name="Pursley I."/>
            <person name="Horton D.L."/>
            <person name="Alikhan N.F."/>
            <person name="Baker D."/>
            <person name="Gharbi K."/>
            <person name="Hall N."/>
            <person name="Watson M."/>
            <person name="Adriaenssens E.M."/>
            <person name="Foster-Nyarko E."/>
            <person name="Jarju S."/>
            <person name="Secka A."/>
            <person name="Antonio M."/>
            <person name="Oren A."/>
            <person name="Chaudhuri R.R."/>
            <person name="La Ragione R."/>
            <person name="Hildebrand F."/>
            <person name="Pallen M.J."/>
        </authorList>
    </citation>
    <scope>NUCLEOTIDE SEQUENCE</scope>
    <source>
        <strain evidence="15">17113</strain>
    </source>
</reference>
<dbReference type="PANTHER" id="PTHR11956:SF5">
    <property type="entry name" value="ARGININE--TRNA LIGASE, CYTOPLASMIC"/>
    <property type="match status" value="1"/>
</dbReference>
<protein>
    <recommendedName>
        <fullName evidence="11">Arginine--tRNA ligase</fullName>
        <ecNumber evidence="11">6.1.1.19</ecNumber>
    </recommendedName>
    <alternativeName>
        <fullName evidence="11">Arginyl-tRNA synthetase</fullName>
        <shortName evidence="11">ArgRS</shortName>
    </alternativeName>
</protein>
<evidence type="ECO:0000259" key="14">
    <source>
        <dbReference type="SMART" id="SM01016"/>
    </source>
</evidence>